<dbReference type="RefSeq" id="WP_129403424.1">
    <property type="nucleotide sequence ID" value="NZ_SBKP01000003.1"/>
</dbReference>
<dbReference type="GO" id="GO:0016787">
    <property type="term" value="F:hydrolase activity"/>
    <property type="evidence" value="ECO:0007669"/>
    <property type="project" value="UniProtKB-KW"/>
</dbReference>
<keyword evidence="1" id="KW-0732">Signal</keyword>
<dbReference type="AlphaFoldDB" id="A0A4Q1KJM0"/>
<dbReference type="OrthoDB" id="9785345at2"/>
<dbReference type="EMBL" id="SBKP01000003">
    <property type="protein sequence ID" value="RXR29887.1"/>
    <property type="molecule type" value="Genomic_DNA"/>
</dbReference>
<organism evidence="3 4">
    <name type="scientific">Sphingobium fluviale</name>
    <dbReference type="NCBI Taxonomy" id="2506423"/>
    <lineage>
        <taxon>Bacteria</taxon>
        <taxon>Pseudomonadati</taxon>
        <taxon>Pseudomonadota</taxon>
        <taxon>Alphaproteobacteria</taxon>
        <taxon>Sphingomonadales</taxon>
        <taxon>Sphingomonadaceae</taxon>
        <taxon>Sphingobium</taxon>
    </lineage>
</organism>
<dbReference type="InterPro" id="IPR011105">
    <property type="entry name" value="Cell_wall_hydrolase_SleB"/>
</dbReference>
<protein>
    <submittedName>
        <fullName evidence="3">Cell wall hydrolase</fullName>
    </submittedName>
</protein>
<sequence>MSGPVSSSTRCVAAIALVSFASSHARAQDLYAPSIQEAAQAEHERELGCMAQAIVYEAGLEPLAGQQAVAQVILNRARSGVYPKTVCGVVYQGSTRRTGCQFTFTCDGSLAKRMPDRITLAARAVAEDALQGRLPDRVGAATHYHASYVSPYWAPSLTRVGRIGAHIFYSSGALNRAPGARDAANVDMSVRMTPAPSADTRPFSPWGLSLLPKVGESSLN</sequence>
<evidence type="ECO:0000259" key="2">
    <source>
        <dbReference type="Pfam" id="PF07486"/>
    </source>
</evidence>
<evidence type="ECO:0000313" key="4">
    <source>
        <dbReference type="Proteomes" id="UP000290958"/>
    </source>
</evidence>
<feature type="signal peptide" evidence="1">
    <location>
        <begin position="1"/>
        <end position="27"/>
    </location>
</feature>
<reference evidence="4" key="1">
    <citation type="submission" date="2019-01" db="EMBL/GenBank/DDBJ databases">
        <title>Cytophagaceae bacterium strain CAR-16.</title>
        <authorList>
            <person name="Chen W.-M."/>
        </authorList>
    </citation>
    <scope>NUCLEOTIDE SEQUENCE [LARGE SCALE GENOMIC DNA]</scope>
    <source>
        <strain evidence="4">CHR27</strain>
    </source>
</reference>
<feature type="chain" id="PRO_5020748957" evidence="1">
    <location>
        <begin position="28"/>
        <end position="220"/>
    </location>
</feature>
<keyword evidence="3" id="KW-0378">Hydrolase</keyword>
<dbReference type="Gene3D" id="1.10.10.2520">
    <property type="entry name" value="Cell wall hydrolase SleB, domain 1"/>
    <property type="match status" value="1"/>
</dbReference>
<proteinExistence type="predicted"/>
<accession>A0A4Q1KJM0</accession>
<dbReference type="InterPro" id="IPR042047">
    <property type="entry name" value="SleB_dom1"/>
</dbReference>
<dbReference type="Pfam" id="PF07486">
    <property type="entry name" value="Hydrolase_2"/>
    <property type="match status" value="1"/>
</dbReference>
<gene>
    <name evidence="3" type="ORF">EQG66_04945</name>
</gene>
<dbReference type="Proteomes" id="UP000290958">
    <property type="component" value="Unassembled WGS sequence"/>
</dbReference>
<evidence type="ECO:0000313" key="3">
    <source>
        <dbReference type="EMBL" id="RXR29887.1"/>
    </source>
</evidence>
<name>A0A4Q1KJM0_9SPHN</name>
<comment type="caution">
    <text evidence="3">The sequence shown here is derived from an EMBL/GenBank/DDBJ whole genome shotgun (WGS) entry which is preliminary data.</text>
</comment>
<keyword evidence="4" id="KW-1185">Reference proteome</keyword>
<feature type="domain" description="Cell wall hydrolase SleB" evidence="2">
    <location>
        <begin position="61"/>
        <end position="169"/>
    </location>
</feature>
<evidence type="ECO:0000256" key="1">
    <source>
        <dbReference type="SAM" id="SignalP"/>
    </source>
</evidence>